<keyword evidence="3" id="KW-0862">Zinc</keyword>
<dbReference type="GO" id="GO:0046872">
    <property type="term" value="F:metal ion binding"/>
    <property type="evidence" value="ECO:0007669"/>
    <property type="project" value="UniProtKB-KW"/>
</dbReference>
<organism evidence="7 8">
    <name type="scientific">Microbaculum marinum</name>
    <dbReference type="NCBI Taxonomy" id="1764581"/>
    <lineage>
        <taxon>Bacteria</taxon>
        <taxon>Pseudomonadati</taxon>
        <taxon>Pseudomonadota</taxon>
        <taxon>Alphaproteobacteria</taxon>
        <taxon>Hyphomicrobiales</taxon>
        <taxon>Tepidamorphaceae</taxon>
        <taxon>Microbaculum</taxon>
    </lineage>
</organism>
<accession>A0AAW9RKW6</accession>
<dbReference type="RefSeq" id="WP_340330593.1">
    <property type="nucleotide sequence ID" value="NZ_JAZHOF010000006.1"/>
</dbReference>
<dbReference type="InterPro" id="IPR006913">
    <property type="entry name" value="CENP-V/GFA"/>
</dbReference>
<evidence type="ECO:0000259" key="6">
    <source>
        <dbReference type="PROSITE" id="PS51891"/>
    </source>
</evidence>
<keyword evidence="4" id="KW-0456">Lyase</keyword>
<dbReference type="SUPFAM" id="SSF51316">
    <property type="entry name" value="Mss4-like"/>
    <property type="match status" value="1"/>
</dbReference>
<keyword evidence="2" id="KW-0479">Metal-binding</keyword>
<sequence length="171" mass="18845">MSETRVPVMTGGCQCGAVRFAAMSAPYNTHICHCRMCQKAFGNFFAPLCNVKNEDFVVTRGTISEFYSSAEVRRGFCSSCGTPLTFVSEGSDHLNVALGSFDDPARLRPQIQIGIEARMPWFADLPGLPEETTDSAGEKYGFSEEIAGIARTNRQHPDHDTDSWPPEDQRS</sequence>
<protein>
    <submittedName>
        <fullName evidence="7">GFA family protein</fullName>
    </submittedName>
</protein>
<dbReference type="PANTHER" id="PTHR33337:SF40">
    <property type="entry name" value="CENP-V_GFA DOMAIN-CONTAINING PROTEIN-RELATED"/>
    <property type="match status" value="1"/>
</dbReference>
<dbReference type="PANTHER" id="PTHR33337">
    <property type="entry name" value="GFA DOMAIN-CONTAINING PROTEIN"/>
    <property type="match status" value="1"/>
</dbReference>
<evidence type="ECO:0000256" key="3">
    <source>
        <dbReference type="ARBA" id="ARBA00022833"/>
    </source>
</evidence>
<evidence type="ECO:0000256" key="4">
    <source>
        <dbReference type="ARBA" id="ARBA00023239"/>
    </source>
</evidence>
<keyword evidence="8" id="KW-1185">Reference proteome</keyword>
<reference evidence="7 8" key="1">
    <citation type="submission" date="2024-02" db="EMBL/GenBank/DDBJ databases">
        <title>Genome analysis and characterization of Microbaculum marinisediminis sp. nov., isolated from marine sediment.</title>
        <authorList>
            <person name="Du Z.-J."/>
            <person name="Ye Y.-Q."/>
            <person name="Zhang Z.-R."/>
            <person name="Yuan S.-M."/>
            <person name="Zhang X.-Y."/>
        </authorList>
    </citation>
    <scope>NUCLEOTIDE SEQUENCE [LARGE SCALE GENOMIC DNA]</scope>
    <source>
        <strain evidence="7 8">SDUM1044001</strain>
    </source>
</reference>
<evidence type="ECO:0000313" key="7">
    <source>
        <dbReference type="EMBL" id="MEJ8572897.1"/>
    </source>
</evidence>
<dbReference type="GO" id="GO:0016846">
    <property type="term" value="F:carbon-sulfur lyase activity"/>
    <property type="evidence" value="ECO:0007669"/>
    <property type="project" value="InterPro"/>
</dbReference>
<feature type="compositionally biased region" description="Basic and acidic residues" evidence="5">
    <location>
        <begin position="155"/>
        <end position="171"/>
    </location>
</feature>
<evidence type="ECO:0000313" key="8">
    <source>
        <dbReference type="Proteomes" id="UP001378188"/>
    </source>
</evidence>
<dbReference type="InterPro" id="IPR011057">
    <property type="entry name" value="Mss4-like_sf"/>
</dbReference>
<dbReference type="EMBL" id="JAZHOF010000006">
    <property type="protein sequence ID" value="MEJ8572897.1"/>
    <property type="molecule type" value="Genomic_DNA"/>
</dbReference>
<gene>
    <name evidence="7" type="ORF">V3328_15510</name>
</gene>
<feature type="domain" description="CENP-V/GFA" evidence="6">
    <location>
        <begin position="9"/>
        <end position="122"/>
    </location>
</feature>
<feature type="region of interest" description="Disordered" evidence="5">
    <location>
        <begin position="132"/>
        <end position="171"/>
    </location>
</feature>
<dbReference type="PROSITE" id="PS51891">
    <property type="entry name" value="CENP_V_GFA"/>
    <property type="match status" value="1"/>
</dbReference>
<proteinExistence type="inferred from homology"/>
<dbReference type="Pfam" id="PF04828">
    <property type="entry name" value="GFA"/>
    <property type="match status" value="1"/>
</dbReference>
<evidence type="ECO:0000256" key="1">
    <source>
        <dbReference type="ARBA" id="ARBA00005495"/>
    </source>
</evidence>
<evidence type="ECO:0000256" key="5">
    <source>
        <dbReference type="SAM" id="MobiDB-lite"/>
    </source>
</evidence>
<comment type="similarity">
    <text evidence="1">Belongs to the Gfa family.</text>
</comment>
<dbReference type="Proteomes" id="UP001378188">
    <property type="component" value="Unassembled WGS sequence"/>
</dbReference>
<name>A0AAW9RKW6_9HYPH</name>
<dbReference type="Gene3D" id="3.90.1590.10">
    <property type="entry name" value="glutathione-dependent formaldehyde- activating enzyme (gfa)"/>
    <property type="match status" value="1"/>
</dbReference>
<evidence type="ECO:0000256" key="2">
    <source>
        <dbReference type="ARBA" id="ARBA00022723"/>
    </source>
</evidence>
<comment type="caution">
    <text evidence="7">The sequence shown here is derived from an EMBL/GenBank/DDBJ whole genome shotgun (WGS) entry which is preliminary data.</text>
</comment>
<dbReference type="AlphaFoldDB" id="A0AAW9RKW6"/>